<protein>
    <submittedName>
        <fullName evidence="1">Uncharacterized protein</fullName>
    </submittedName>
</protein>
<organism evidence="1 2">
    <name type="scientific">Staphylococcus phage CF5</name>
    <dbReference type="NCBI Taxonomy" id="3113739"/>
    <lineage>
        <taxon>Viruses</taxon>
        <taxon>Duplodnaviria</taxon>
        <taxon>Heunggongvirae</taxon>
        <taxon>Uroviricota</taxon>
        <taxon>Caudoviricetes</taxon>
        <taxon>Herelleviridae</taxon>
        <taxon>Twortvirinae</taxon>
        <taxon>Silviavirus</taxon>
    </lineage>
</organism>
<reference evidence="1" key="1">
    <citation type="submission" date="2023-12" db="EMBL/GenBank/DDBJ databases">
        <title>Isolation and Characterisation of Novel Lytic Bacteriophages for therapeutic applications in Prosthetic Joint Infections.</title>
        <authorList>
            <person name="Burton N."/>
            <person name="Melo L.D.R."/>
            <person name="Pearce B."/>
            <person name="Tadesse M.D."/>
            <person name="Vryonis E."/>
            <person name="Sagona A."/>
        </authorList>
    </citation>
    <scope>NUCLEOTIDE SEQUENCE</scope>
</reference>
<dbReference type="Proteomes" id="UP001432109">
    <property type="component" value="Segment"/>
</dbReference>
<evidence type="ECO:0000313" key="1">
    <source>
        <dbReference type="EMBL" id="WRW34781.1"/>
    </source>
</evidence>
<sequence>MYTIINIRHNYKSLFRVDKATELLKDLKKDMDNKFKKG</sequence>
<dbReference type="EMBL" id="PP034390">
    <property type="protein sequence ID" value="WRW34781.1"/>
    <property type="molecule type" value="Genomic_DNA"/>
</dbReference>
<name>A0AAX4J7U5_9CAUD</name>
<evidence type="ECO:0000313" key="2">
    <source>
        <dbReference type="Proteomes" id="UP001432109"/>
    </source>
</evidence>
<gene>
    <name evidence="1" type="ORF">CF5_0078</name>
</gene>
<accession>A0AAX4J7U5</accession>
<proteinExistence type="predicted"/>